<accession>A0ABM3WW39</accession>
<dbReference type="CDD" id="cd21037">
    <property type="entry name" value="MLKL_NTD"/>
    <property type="match status" value="1"/>
</dbReference>
<dbReference type="Proteomes" id="UP001652624">
    <property type="component" value="Unplaced"/>
</dbReference>
<reference evidence="4" key="1">
    <citation type="submission" date="2025-08" db="UniProtKB">
        <authorList>
            <consortium name="RefSeq"/>
        </authorList>
    </citation>
    <scope>IDENTIFICATION</scope>
</reference>
<dbReference type="InterPro" id="IPR011009">
    <property type="entry name" value="Kinase-like_dom_sf"/>
</dbReference>
<feature type="domain" description="Serine-threonine/tyrosine-protein kinase catalytic" evidence="1">
    <location>
        <begin position="205"/>
        <end position="268"/>
    </location>
</feature>
<dbReference type="RefSeq" id="XP_060040780.1">
    <property type="nucleotide sequence ID" value="XM_060184797.1"/>
</dbReference>
<dbReference type="InterPro" id="IPR001245">
    <property type="entry name" value="Ser-Thr/Tyr_kinase_cat_dom"/>
</dbReference>
<dbReference type="Gene3D" id="1.20.930.20">
    <property type="entry name" value="Adaptor protein Cbl, N-terminal domain"/>
    <property type="match status" value="1"/>
</dbReference>
<dbReference type="InterPro" id="IPR059179">
    <property type="entry name" value="MLKL-like_MCAfunc"/>
</dbReference>
<dbReference type="SUPFAM" id="SSF56112">
    <property type="entry name" value="Protein kinase-like (PK-like)"/>
    <property type="match status" value="1"/>
</dbReference>
<evidence type="ECO:0000313" key="3">
    <source>
        <dbReference type="Proteomes" id="UP001652624"/>
    </source>
</evidence>
<keyword evidence="3" id="KW-1185">Reference proteome</keyword>
<evidence type="ECO:0000313" key="4">
    <source>
        <dbReference type="RefSeq" id="XP_060040780.1"/>
    </source>
</evidence>
<dbReference type="Pfam" id="PF22215">
    <property type="entry name" value="MLKL_N"/>
    <property type="match status" value="1"/>
</dbReference>
<dbReference type="Pfam" id="PF07714">
    <property type="entry name" value="PK_Tyr_Ser-Thr"/>
    <property type="match status" value="1"/>
</dbReference>
<organism evidence="3 4">
    <name type="scientific">Erinaceus europaeus</name>
    <name type="common">Western European hedgehog</name>
    <dbReference type="NCBI Taxonomy" id="9365"/>
    <lineage>
        <taxon>Eukaryota</taxon>
        <taxon>Metazoa</taxon>
        <taxon>Chordata</taxon>
        <taxon>Craniata</taxon>
        <taxon>Vertebrata</taxon>
        <taxon>Euteleostomi</taxon>
        <taxon>Mammalia</taxon>
        <taxon>Eutheria</taxon>
        <taxon>Laurasiatheria</taxon>
        <taxon>Eulipotyphla</taxon>
        <taxon>Erinaceidae</taxon>
        <taxon>Erinaceinae</taxon>
        <taxon>Erinaceus</taxon>
    </lineage>
</organism>
<dbReference type="Gene3D" id="3.30.200.20">
    <property type="entry name" value="Phosphorylase Kinase, domain 1"/>
    <property type="match status" value="1"/>
</dbReference>
<feature type="domain" description="Mixed lineage kinase" evidence="2">
    <location>
        <begin position="4"/>
        <end position="143"/>
    </location>
</feature>
<dbReference type="InterPro" id="IPR036537">
    <property type="entry name" value="Adaptor_Cbl_N_dom_sf"/>
</dbReference>
<evidence type="ECO:0000259" key="2">
    <source>
        <dbReference type="Pfam" id="PF22215"/>
    </source>
</evidence>
<dbReference type="InterPro" id="IPR054000">
    <property type="entry name" value="MLKL_N"/>
</dbReference>
<proteinExistence type="predicted"/>
<evidence type="ECO:0000259" key="1">
    <source>
        <dbReference type="Pfam" id="PF07714"/>
    </source>
</evidence>
<dbReference type="GeneID" id="103117531"/>
<gene>
    <name evidence="4" type="primary">LOC103117531</name>
</gene>
<name>A0ABM3WW39_ERIEU</name>
<sequence length="280" mass="32483">MDTLEQIISLGMTIYTQCEKMRYCKRQCQRLGNRVHGLLVPLQMLQNQGATDLSTKISTTLNRFQAVLKEANSQIEKFNKKSDLWKIVTAGQDKILFSEVNKKLRDVSEELSLLLQAYPLISSISQDTAWQQEDQQDAEEDRQTSQMLRNEDKIIEASLRRLEKNNKEIMETLRRYLQKPVRAIPQDQIKEIKKEELSGREWVLLKKGEFSTVFRGEYHRAPVSIKVFNNPQAGSTELVRQTFNSEIKTMKKFDSPNILRIFGIFIDETVGIQCCSWNSS</sequence>
<protein>
    <submittedName>
        <fullName evidence="4">Mixed lineage kinase domain-like protein</fullName>
    </submittedName>
</protein>